<dbReference type="EC" id="3.6.1.29" evidence="7"/>
<comment type="cofactor">
    <cofactor evidence="7">
        <name>Mn(2+)</name>
        <dbReference type="ChEBI" id="CHEBI:29035"/>
    </cofactor>
</comment>
<evidence type="ECO:0000256" key="2">
    <source>
        <dbReference type="ARBA" id="ARBA00022801"/>
    </source>
</evidence>
<keyword evidence="1 7" id="KW-0547">Nucleotide-binding</keyword>
<dbReference type="InterPro" id="IPR011146">
    <property type="entry name" value="HIT-like"/>
</dbReference>
<evidence type="ECO:0000259" key="9">
    <source>
        <dbReference type="PROSITE" id="PS51084"/>
    </source>
</evidence>
<evidence type="ECO:0000256" key="1">
    <source>
        <dbReference type="ARBA" id="ARBA00022741"/>
    </source>
</evidence>
<reference evidence="10" key="1">
    <citation type="journal article" date="2020" name="Stud. Mycol.">
        <title>101 Dothideomycetes genomes: a test case for predicting lifestyles and emergence of pathogens.</title>
        <authorList>
            <person name="Haridas S."/>
            <person name="Albert R."/>
            <person name="Binder M."/>
            <person name="Bloem J."/>
            <person name="Labutti K."/>
            <person name="Salamov A."/>
            <person name="Andreopoulos B."/>
            <person name="Baker S."/>
            <person name="Barry K."/>
            <person name="Bills G."/>
            <person name="Bluhm B."/>
            <person name="Cannon C."/>
            <person name="Castanera R."/>
            <person name="Culley D."/>
            <person name="Daum C."/>
            <person name="Ezra D."/>
            <person name="Gonzalez J."/>
            <person name="Henrissat B."/>
            <person name="Kuo A."/>
            <person name="Liang C."/>
            <person name="Lipzen A."/>
            <person name="Lutzoni F."/>
            <person name="Magnuson J."/>
            <person name="Mondo S."/>
            <person name="Nolan M."/>
            <person name="Ohm R."/>
            <person name="Pangilinan J."/>
            <person name="Park H.-J."/>
            <person name="Ramirez L."/>
            <person name="Alfaro M."/>
            <person name="Sun H."/>
            <person name="Tritt A."/>
            <person name="Yoshinaga Y."/>
            <person name="Zwiers L.-H."/>
            <person name="Turgeon B."/>
            <person name="Goodwin S."/>
            <person name="Spatafora J."/>
            <person name="Crous P."/>
            <person name="Grigoriev I."/>
        </authorList>
    </citation>
    <scope>NUCLEOTIDE SEQUENCE</scope>
    <source>
        <strain evidence="10">CBS 260.36</strain>
    </source>
</reference>
<comment type="caution">
    <text evidence="10">The sequence shown here is derived from an EMBL/GenBank/DDBJ whole genome shotgun (WGS) entry which is preliminary data.</text>
</comment>
<sequence>MTDDASAADMPPNSPLSKVVRFGPHTVTNHVFHRTPHTYSIVNIRPLLPGHVLVCPWRIVPHLYQLSPAEVTDLFLTVQRVQRTLRRVYGAEGFNVGIQDGKAAGQSVAHVHCHIIPRRKGDMDSRGGGDRIYEMMEGEEGDVGKGLTGREQSEDQGKVGQKEGRRFKTDEERKDRSEEEMREEADMLAREMEKDHGTEEEE</sequence>
<dbReference type="PROSITE" id="PS51084">
    <property type="entry name" value="HIT_2"/>
    <property type="match status" value="1"/>
</dbReference>
<dbReference type="InterPro" id="IPR036265">
    <property type="entry name" value="HIT-like_sf"/>
</dbReference>
<evidence type="ECO:0000256" key="7">
    <source>
        <dbReference type="RuleBase" id="RU366076"/>
    </source>
</evidence>
<dbReference type="InterPro" id="IPR051884">
    <property type="entry name" value="Bis(5'-adenosyl)-TPase_reg"/>
</dbReference>
<organism evidence="10 11">
    <name type="scientific">Myriangium duriaei CBS 260.36</name>
    <dbReference type="NCBI Taxonomy" id="1168546"/>
    <lineage>
        <taxon>Eukaryota</taxon>
        <taxon>Fungi</taxon>
        <taxon>Dikarya</taxon>
        <taxon>Ascomycota</taxon>
        <taxon>Pezizomycotina</taxon>
        <taxon>Dothideomycetes</taxon>
        <taxon>Dothideomycetidae</taxon>
        <taxon>Myriangiales</taxon>
        <taxon>Myriangiaceae</taxon>
        <taxon>Myriangium</taxon>
    </lineage>
</organism>
<dbReference type="FunFam" id="3.30.428.10:FF:000011">
    <property type="entry name" value="Fragile histidine triad"/>
    <property type="match status" value="1"/>
</dbReference>
<feature type="binding site" evidence="4">
    <location>
        <position position="99"/>
    </location>
    <ligand>
        <name>substrate</name>
    </ligand>
</feature>
<feature type="short sequence motif" description="Histidine triad motif" evidence="6">
    <location>
        <begin position="110"/>
        <end position="114"/>
    </location>
</feature>
<feature type="site" description="Important for induction of apoptosis" evidence="5">
    <location>
        <position position="133"/>
    </location>
</feature>
<dbReference type="AlphaFoldDB" id="A0A9P4IY73"/>
<protein>
    <recommendedName>
        <fullName evidence="7">Bis(5'-adenosyl)-triphosphatase</fullName>
        <ecNumber evidence="7">3.6.1.29</ecNumber>
    </recommendedName>
</protein>
<name>A0A9P4IY73_9PEZI</name>
<feature type="domain" description="HIT" evidence="9">
    <location>
        <begin position="18"/>
        <end position="125"/>
    </location>
</feature>
<dbReference type="GO" id="GO:0000166">
    <property type="term" value="F:nucleotide binding"/>
    <property type="evidence" value="ECO:0007669"/>
    <property type="project" value="UniProtKB-KW"/>
</dbReference>
<feature type="compositionally biased region" description="Basic and acidic residues" evidence="8">
    <location>
        <begin position="151"/>
        <end position="202"/>
    </location>
</feature>
<evidence type="ECO:0000313" key="10">
    <source>
        <dbReference type="EMBL" id="KAF2152062.1"/>
    </source>
</evidence>
<evidence type="ECO:0000256" key="6">
    <source>
        <dbReference type="PROSITE-ProRule" id="PRU00464"/>
    </source>
</evidence>
<evidence type="ECO:0000256" key="8">
    <source>
        <dbReference type="SAM" id="MobiDB-lite"/>
    </source>
</evidence>
<feature type="binding site" evidence="4">
    <location>
        <position position="25"/>
    </location>
    <ligand>
        <name>substrate</name>
    </ligand>
</feature>
<dbReference type="PANTHER" id="PTHR46243">
    <property type="entry name" value="BIS(5'-ADENOSYL)-TRIPHOSPHATASE"/>
    <property type="match status" value="1"/>
</dbReference>
<accession>A0A9P4IY73</accession>
<dbReference type="GO" id="GO:0047710">
    <property type="term" value="F:bis(5'-adenosyl)-triphosphatase activity"/>
    <property type="evidence" value="ECO:0007669"/>
    <property type="project" value="UniProtKB-UniRule"/>
</dbReference>
<evidence type="ECO:0000256" key="4">
    <source>
        <dbReference type="PIRSR" id="PIRSR639383-2"/>
    </source>
</evidence>
<dbReference type="Gene3D" id="3.30.428.10">
    <property type="entry name" value="HIT-like"/>
    <property type="match status" value="1"/>
</dbReference>
<dbReference type="OrthoDB" id="680339at2759"/>
<feature type="active site" description="Tele-AMP-histidine intermediate" evidence="3">
    <location>
        <position position="112"/>
    </location>
</feature>
<evidence type="ECO:0000256" key="3">
    <source>
        <dbReference type="PIRSR" id="PIRSR639383-1"/>
    </source>
</evidence>
<feature type="binding site" evidence="4">
    <location>
        <begin position="105"/>
        <end position="108"/>
    </location>
    <ligand>
        <name>substrate</name>
    </ligand>
</feature>
<dbReference type="Proteomes" id="UP000799439">
    <property type="component" value="Unassembled WGS sequence"/>
</dbReference>
<dbReference type="InterPro" id="IPR039383">
    <property type="entry name" value="FHIT"/>
</dbReference>
<dbReference type="SUPFAM" id="SSF54197">
    <property type="entry name" value="HIT-like"/>
    <property type="match status" value="1"/>
</dbReference>
<feature type="binding site" evidence="4">
    <location>
        <position position="43"/>
    </location>
    <ligand>
        <name>substrate</name>
    </ligand>
</feature>
<keyword evidence="11" id="KW-1185">Reference proteome</keyword>
<dbReference type="EMBL" id="ML996087">
    <property type="protein sequence ID" value="KAF2152062.1"/>
    <property type="molecule type" value="Genomic_DNA"/>
</dbReference>
<feature type="region of interest" description="Disordered" evidence="8">
    <location>
        <begin position="139"/>
        <end position="202"/>
    </location>
</feature>
<proteinExistence type="predicted"/>
<evidence type="ECO:0000313" key="11">
    <source>
        <dbReference type="Proteomes" id="UP000799439"/>
    </source>
</evidence>
<dbReference type="CDD" id="cd01275">
    <property type="entry name" value="FHIT"/>
    <property type="match status" value="1"/>
</dbReference>
<dbReference type="Pfam" id="PF01230">
    <property type="entry name" value="HIT"/>
    <property type="match status" value="1"/>
</dbReference>
<keyword evidence="2 7" id="KW-0378">Hydrolase</keyword>
<evidence type="ECO:0000256" key="5">
    <source>
        <dbReference type="PIRSR" id="PIRSR639383-3"/>
    </source>
</evidence>
<comment type="catalytic activity">
    <reaction evidence="7">
        <text>P(1),P(3)-bis(5'-adenosyl) triphosphate + H2O = AMP + ADP + 2 H(+)</text>
        <dbReference type="Rhea" id="RHEA:13893"/>
        <dbReference type="ChEBI" id="CHEBI:15377"/>
        <dbReference type="ChEBI" id="CHEBI:15378"/>
        <dbReference type="ChEBI" id="CHEBI:58529"/>
        <dbReference type="ChEBI" id="CHEBI:456215"/>
        <dbReference type="ChEBI" id="CHEBI:456216"/>
        <dbReference type="EC" id="3.6.1.29"/>
    </reaction>
</comment>
<dbReference type="PANTHER" id="PTHR46243:SF1">
    <property type="entry name" value="BIS(5'-ADENOSYL)-TRIPHOSPHATASE"/>
    <property type="match status" value="1"/>
</dbReference>
<feature type="binding site" evidence="4">
    <location>
        <position position="114"/>
    </location>
    <ligand>
        <name>substrate</name>
    </ligand>
</feature>
<gene>
    <name evidence="10" type="ORF">K461DRAFT_313813</name>
</gene>